<dbReference type="InterPro" id="IPR051631">
    <property type="entry name" value="Ankyrin-KH/SAM_domain"/>
</dbReference>
<protein>
    <submittedName>
        <fullName evidence="5">Uncharacterized protein</fullName>
    </submittedName>
</protein>
<evidence type="ECO:0000256" key="1">
    <source>
        <dbReference type="ARBA" id="ARBA00022737"/>
    </source>
</evidence>
<feature type="region of interest" description="Disordered" evidence="4">
    <location>
        <begin position="1"/>
        <end position="24"/>
    </location>
</feature>
<dbReference type="InterPro" id="IPR002110">
    <property type="entry name" value="Ankyrin_rpt"/>
</dbReference>
<proteinExistence type="predicted"/>
<keyword evidence="2 3" id="KW-0040">ANK repeat</keyword>
<comment type="caution">
    <text evidence="5">The sequence shown here is derived from an EMBL/GenBank/DDBJ whole genome shotgun (WGS) entry which is preliminary data.</text>
</comment>
<organism evidence="5 6">
    <name type="scientific">Macrostomum lignano</name>
    <dbReference type="NCBI Taxonomy" id="282301"/>
    <lineage>
        <taxon>Eukaryota</taxon>
        <taxon>Metazoa</taxon>
        <taxon>Spiralia</taxon>
        <taxon>Lophotrochozoa</taxon>
        <taxon>Platyhelminthes</taxon>
        <taxon>Rhabditophora</taxon>
        <taxon>Macrostomorpha</taxon>
        <taxon>Macrostomida</taxon>
        <taxon>Macrostomidae</taxon>
        <taxon>Macrostomum</taxon>
    </lineage>
</organism>
<dbReference type="PROSITE" id="PS50088">
    <property type="entry name" value="ANK_REPEAT"/>
    <property type="match status" value="1"/>
</dbReference>
<dbReference type="Pfam" id="PF12796">
    <property type="entry name" value="Ank_2"/>
    <property type="match status" value="1"/>
</dbReference>
<dbReference type="InterPro" id="IPR036770">
    <property type="entry name" value="Ankyrin_rpt-contain_sf"/>
</dbReference>
<dbReference type="GO" id="GO:0005737">
    <property type="term" value="C:cytoplasm"/>
    <property type="evidence" value="ECO:0007669"/>
    <property type="project" value="TreeGrafter"/>
</dbReference>
<dbReference type="AlphaFoldDB" id="A0A267GMU9"/>
<dbReference type="EMBL" id="NIVC01000236">
    <property type="protein sequence ID" value="PAA87346.1"/>
    <property type="molecule type" value="Genomic_DNA"/>
</dbReference>
<keyword evidence="1" id="KW-0677">Repeat</keyword>
<dbReference type="PANTHER" id="PTHR23206:SF8">
    <property type="entry name" value="ANKYRIN REPEAT AND KH DOMAIN-CONTAINING 1"/>
    <property type="match status" value="1"/>
</dbReference>
<evidence type="ECO:0000256" key="2">
    <source>
        <dbReference type="ARBA" id="ARBA00023043"/>
    </source>
</evidence>
<keyword evidence="6" id="KW-1185">Reference proteome</keyword>
<dbReference type="PANTHER" id="PTHR23206">
    <property type="entry name" value="MASK PROTEIN"/>
    <property type="match status" value="1"/>
</dbReference>
<evidence type="ECO:0000313" key="6">
    <source>
        <dbReference type="Proteomes" id="UP000215902"/>
    </source>
</evidence>
<sequence length="137" mass="15014">MTSSPDSAAESMETDESSSSSRWPAQQLLKAVRCGDASAARRLLRRRDFPRQLLDTEAEADSGATALLLACQAGRLDLLLLLLRHGASVRACDRFGWDALNIACWYQQSHLLPPLLARLSSEGAGDEMGRKLERRCG</sequence>
<dbReference type="PROSITE" id="PS50297">
    <property type="entry name" value="ANK_REP_REGION"/>
    <property type="match status" value="1"/>
</dbReference>
<evidence type="ECO:0000256" key="3">
    <source>
        <dbReference type="PROSITE-ProRule" id="PRU00023"/>
    </source>
</evidence>
<evidence type="ECO:0000256" key="4">
    <source>
        <dbReference type="SAM" id="MobiDB-lite"/>
    </source>
</evidence>
<dbReference type="Proteomes" id="UP000215902">
    <property type="component" value="Unassembled WGS sequence"/>
</dbReference>
<gene>
    <name evidence="5" type="ORF">BOX15_Mlig034353g1</name>
</gene>
<accession>A0A267GMU9</accession>
<reference evidence="5 6" key="1">
    <citation type="submission" date="2017-06" db="EMBL/GenBank/DDBJ databases">
        <title>A platform for efficient transgenesis in Macrostomum lignano, a flatworm model organism for stem cell research.</title>
        <authorList>
            <person name="Berezikov E."/>
        </authorList>
    </citation>
    <scope>NUCLEOTIDE SEQUENCE [LARGE SCALE GENOMIC DNA]</scope>
    <source>
        <strain evidence="5">DV1</strain>
        <tissue evidence="5">Whole organism</tissue>
    </source>
</reference>
<dbReference type="Gene3D" id="1.25.40.20">
    <property type="entry name" value="Ankyrin repeat-containing domain"/>
    <property type="match status" value="1"/>
</dbReference>
<dbReference type="SMART" id="SM00248">
    <property type="entry name" value="ANK"/>
    <property type="match status" value="1"/>
</dbReference>
<dbReference type="GO" id="GO:0045087">
    <property type="term" value="P:innate immune response"/>
    <property type="evidence" value="ECO:0007669"/>
    <property type="project" value="TreeGrafter"/>
</dbReference>
<dbReference type="SUPFAM" id="SSF48403">
    <property type="entry name" value="Ankyrin repeat"/>
    <property type="match status" value="1"/>
</dbReference>
<name>A0A267GMU9_9PLAT</name>
<feature type="compositionally biased region" description="Low complexity" evidence="4">
    <location>
        <begin position="1"/>
        <end position="21"/>
    </location>
</feature>
<evidence type="ECO:0000313" key="5">
    <source>
        <dbReference type="EMBL" id="PAA87346.1"/>
    </source>
</evidence>
<feature type="repeat" description="ANK" evidence="3">
    <location>
        <begin position="62"/>
        <end position="94"/>
    </location>
</feature>